<dbReference type="AlphaFoldDB" id="A0AA40FM81"/>
<organism evidence="1 2">
    <name type="scientific">Melipona bicolor</name>
    <dbReference type="NCBI Taxonomy" id="60889"/>
    <lineage>
        <taxon>Eukaryota</taxon>
        <taxon>Metazoa</taxon>
        <taxon>Ecdysozoa</taxon>
        <taxon>Arthropoda</taxon>
        <taxon>Hexapoda</taxon>
        <taxon>Insecta</taxon>
        <taxon>Pterygota</taxon>
        <taxon>Neoptera</taxon>
        <taxon>Endopterygota</taxon>
        <taxon>Hymenoptera</taxon>
        <taxon>Apocrita</taxon>
        <taxon>Aculeata</taxon>
        <taxon>Apoidea</taxon>
        <taxon>Anthophila</taxon>
        <taxon>Apidae</taxon>
        <taxon>Melipona</taxon>
    </lineage>
</organism>
<accession>A0AA40FM81</accession>
<gene>
    <name evidence="1" type="ORF">K0M31_010274</name>
</gene>
<dbReference type="EMBL" id="JAHYIQ010000026">
    <property type="protein sequence ID" value="KAK1121473.1"/>
    <property type="molecule type" value="Genomic_DNA"/>
</dbReference>
<evidence type="ECO:0000313" key="1">
    <source>
        <dbReference type="EMBL" id="KAK1121473.1"/>
    </source>
</evidence>
<proteinExistence type="predicted"/>
<name>A0AA40FM81_9HYME</name>
<comment type="caution">
    <text evidence="1">The sequence shown here is derived from an EMBL/GenBank/DDBJ whole genome shotgun (WGS) entry which is preliminary data.</text>
</comment>
<sequence length="116" mass="12940">MSTVGHFSFKEFEQISFFGICAPILSRVAGETIALPQTSIMMANQLGDELSEWEMLTLACSIIPAALQQLLEITVVEFDRKQSEVGIRWKLVAIVANGILNGFQYLTLTLRLALEY</sequence>
<keyword evidence="2" id="KW-1185">Reference proteome</keyword>
<evidence type="ECO:0000313" key="2">
    <source>
        <dbReference type="Proteomes" id="UP001177670"/>
    </source>
</evidence>
<protein>
    <submittedName>
        <fullName evidence="1">Uncharacterized protein</fullName>
    </submittedName>
</protein>
<dbReference type="Proteomes" id="UP001177670">
    <property type="component" value="Unassembled WGS sequence"/>
</dbReference>
<reference evidence="1" key="1">
    <citation type="submission" date="2021-10" db="EMBL/GenBank/DDBJ databases">
        <title>Melipona bicolor Genome sequencing and assembly.</title>
        <authorList>
            <person name="Araujo N.S."/>
            <person name="Arias M.C."/>
        </authorList>
    </citation>
    <scope>NUCLEOTIDE SEQUENCE</scope>
    <source>
        <strain evidence="1">USP_2M_L1-L4_2017</strain>
        <tissue evidence="1">Whole body</tissue>
    </source>
</reference>